<dbReference type="AlphaFoldDB" id="A0A1E5JRL1"/>
<name>A0A1E5JRL1_9GAMM</name>
<reference evidence="1 2" key="1">
    <citation type="submission" date="2016-02" db="EMBL/GenBank/DDBJ databases">
        <title>Secondary metabolites in Legionella.</title>
        <authorList>
            <person name="Tobias N.J."/>
            <person name="Bode H.B."/>
        </authorList>
    </citation>
    <scope>NUCLEOTIDE SEQUENCE [LARGE SCALE GENOMIC DNA]</scope>
    <source>
        <strain evidence="1 2">DSM 19216</strain>
    </source>
</reference>
<dbReference type="RefSeq" id="WP_069683487.1">
    <property type="nucleotide sequence ID" value="NZ_LSOG01000056.1"/>
</dbReference>
<sequence>MITKLEPALSLRAKMSPHLTMTKAIPQTIQKLFPFSPIQHPFAPIMQNSLTRKELKAMHIEGEELELIQQLHESNKFYILEDHNTVLKQFF</sequence>
<accession>A0A1E5JRL1</accession>
<evidence type="ECO:0000313" key="1">
    <source>
        <dbReference type="EMBL" id="OEH47171.1"/>
    </source>
</evidence>
<dbReference type="Proteomes" id="UP000095229">
    <property type="component" value="Unassembled WGS sequence"/>
</dbReference>
<evidence type="ECO:0000313" key="2">
    <source>
        <dbReference type="Proteomes" id="UP000095229"/>
    </source>
</evidence>
<protein>
    <submittedName>
        <fullName evidence="1">Uncharacterized protein</fullName>
    </submittedName>
</protein>
<comment type="caution">
    <text evidence="1">The sequence shown here is derived from an EMBL/GenBank/DDBJ whole genome shotgun (WGS) entry which is preliminary data.</text>
</comment>
<proteinExistence type="predicted"/>
<gene>
    <name evidence="1" type="ORF">lpari_01836</name>
</gene>
<keyword evidence="2" id="KW-1185">Reference proteome</keyword>
<organism evidence="1 2">
    <name type="scientific">Legionella parisiensis</name>
    <dbReference type="NCBI Taxonomy" id="45071"/>
    <lineage>
        <taxon>Bacteria</taxon>
        <taxon>Pseudomonadati</taxon>
        <taxon>Pseudomonadota</taxon>
        <taxon>Gammaproteobacteria</taxon>
        <taxon>Legionellales</taxon>
        <taxon>Legionellaceae</taxon>
        <taxon>Legionella</taxon>
    </lineage>
</organism>
<dbReference type="EMBL" id="LSOG01000056">
    <property type="protein sequence ID" value="OEH47171.1"/>
    <property type="molecule type" value="Genomic_DNA"/>
</dbReference>
<dbReference type="PATRIC" id="fig|45071.7.peg.1969"/>